<evidence type="ECO:0000313" key="2">
    <source>
        <dbReference type="EMBL" id="KAK4507746.1"/>
    </source>
</evidence>
<feature type="compositionally biased region" description="Basic and acidic residues" evidence="1">
    <location>
        <begin position="207"/>
        <end position="250"/>
    </location>
</feature>
<reference evidence="2 3" key="1">
    <citation type="journal article" date="2023" name="G3 (Bethesda)">
        <title>A chromosome-level genome assembly of Zasmidium syzygii isolated from banana leaves.</title>
        <authorList>
            <person name="van Westerhoven A.C."/>
            <person name="Mehrabi R."/>
            <person name="Talebi R."/>
            <person name="Steentjes M.B.F."/>
            <person name="Corcolon B."/>
            <person name="Chong P.A."/>
            <person name="Kema G.H.J."/>
            <person name="Seidl M.F."/>
        </authorList>
    </citation>
    <scope>NUCLEOTIDE SEQUENCE [LARGE SCALE GENOMIC DNA]</scope>
    <source>
        <strain evidence="2 3">P124</strain>
    </source>
</reference>
<feature type="compositionally biased region" description="Basic and acidic residues" evidence="1">
    <location>
        <begin position="123"/>
        <end position="137"/>
    </location>
</feature>
<dbReference type="EMBL" id="JAXOVC010000001">
    <property type="protein sequence ID" value="KAK4507746.1"/>
    <property type="molecule type" value="Genomic_DNA"/>
</dbReference>
<comment type="caution">
    <text evidence="2">The sequence shown here is derived from an EMBL/GenBank/DDBJ whole genome shotgun (WGS) entry which is preliminary data.</text>
</comment>
<feature type="region of interest" description="Disordered" evidence="1">
    <location>
        <begin position="207"/>
        <end position="255"/>
    </location>
</feature>
<feature type="compositionally biased region" description="Basic and acidic residues" evidence="1">
    <location>
        <begin position="100"/>
        <end position="109"/>
    </location>
</feature>
<evidence type="ECO:0000256" key="1">
    <source>
        <dbReference type="SAM" id="MobiDB-lite"/>
    </source>
</evidence>
<gene>
    <name evidence="2" type="ORF">PRZ48_001481</name>
</gene>
<feature type="compositionally biased region" description="Polar residues" evidence="1">
    <location>
        <begin position="58"/>
        <end position="67"/>
    </location>
</feature>
<organism evidence="2 3">
    <name type="scientific">Zasmidium cellare</name>
    <name type="common">Wine cellar mold</name>
    <name type="synonym">Racodium cellare</name>
    <dbReference type="NCBI Taxonomy" id="395010"/>
    <lineage>
        <taxon>Eukaryota</taxon>
        <taxon>Fungi</taxon>
        <taxon>Dikarya</taxon>
        <taxon>Ascomycota</taxon>
        <taxon>Pezizomycotina</taxon>
        <taxon>Dothideomycetes</taxon>
        <taxon>Dothideomycetidae</taxon>
        <taxon>Mycosphaerellales</taxon>
        <taxon>Mycosphaerellaceae</taxon>
        <taxon>Zasmidium</taxon>
    </lineage>
</organism>
<dbReference type="Gene3D" id="1.10.10.60">
    <property type="entry name" value="Homeodomain-like"/>
    <property type="match status" value="1"/>
</dbReference>
<feature type="compositionally biased region" description="Basic and acidic residues" evidence="1">
    <location>
        <begin position="160"/>
        <end position="176"/>
    </location>
</feature>
<feature type="region of interest" description="Disordered" evidence="1">
    <location>
        <begin position="22"/>
        <end position="176"/>
    </location>
</feature>
<dbReference type="InterPro" id="IPR001005">
    <property type="entry name" value="SANT/Myb"/>
</dbReference>
<proteinExistence type="predicted"/>
<keyword evidence="3" id="KW-1185">Reference proteome</keyword>
<evidence type="ECO:0000313" key="3">
    <source>
        <dbReference type="Proteomes" id="UP001305779"/>
    </source>
</evidence>
<evidence type="ECO:0008006" key="4">
    <source>
        <dbReference type="Google" id="ProtNLM"/>
    </source>
</evidence>
<feature type="compositionally biased region" description="Basic and acidic residues" evidence="1">
    <location>
        <begin position="79"/>
        <end position="91"/>
    </location>
</feature>
<name>A0ABR0F310_ZASCE</name>
<feature type="compositionally biased region" description="Basic and acidic residues" evidence="1">
    <location>
        <begin position="279"/>
        <end position="320"/>
    </location>
</feature>
<dbReference type="Proteomes" id="UP001305779">
    <property type="component" value="Unassembled WGS sequence"/>
</dbReference>
<dbReference type="CDD" id="cd00167">
    <property type="entry name" value="SANT"/>
    <property type="match status" value="1"/>
</dbReference>
<feature type="region of interest" description="Disordered" evidence="1">
    <location>
        <begin position="279"/>
        <end position="335"/>
    </location>
</feature>
<sequence length="403" mass="44785">MWSPFIGLVVPKLKVYRVDSNTGQPLDPKVQAPPGSVHTDIKKDKNGKMVMVRHRSKNGSVVNGNENDTPKNGKNGKNGKNDNDANKDKGGDSTPFTADEDAKLKELKEGGGTWKNMAAEMNRPQHELKARWKEIEGKPGVGGDQKNDSGAKDNQAGGNDQKDGGGDFSKEEDDKIKELLASNTGFKKIAQELSRTLDKPFKDHINKLKAEAGGDNAKNDASKNDKGDQAEKKNDDNFSKKDKEKIKELLDSNTGYKQIAEALGRAKVDKPLKDEIAKIKAEGGDKKDDSKDKKKDGDGGGKKENQKKEKEKSKTDEPKKPASVAPSHRSHRSEARFTMEEWRILQEDEMFTFGELQLLSDIIMKDRSQSWLAIASRFLDKTGRRVHPDDIKDKFDQMAKMGR</sequence>
<accession>A0ABR0F310</accession>
<protein>
    <recommendedName>
        <fullName evidence="4">Myb-like domain-containing protein</fullName>
    </recommendedName>
</protein>